<feature type="transmembrane region" description="Helical" evidence="1">
    <location>
        <begin position="117"/>
        <end position="140"/>
    </location>
</feature>
<geneLocation type="mitochondrion" evidence="2"/>
<dbReference type="EMBL" id="ON585581">
    <property type="protein sequence ID" value="WAO28629.1"/>
    <property type="molecule type" value="Genomic_DNA"/>
</dbReference>
<feature type="transmembrane region" description="Helical" evidence="1">
    <location>
        <begin position="51"/>
        <end position="72"/>
    </location>
</feature>
<keyword evidence="1" id="KW-1133">Transmembrane helix</keyword>
<name>A0A9E9ETT1_9NEOP</name>
<organism evidence="2">
    <name type="scientific">Goniodes dissimilis</name>
    <name type="common">brown chicken louse</name>
    <dbReference type="NCBI Taxonomy" id="186210"/>
    <lineage>
        <taxon>Eukaryota</taxon>
        <taxon>Metazoa</taxon>
        <taxon>Ecdysozoa</taxon>
        <taxon>Arthropoda</taxon>
        <taxon>Hexapoda</taxon>
        <taxon>Insecta</taxon>
        <taxon>Pterygota</taxon>
        <taxon>Neoptera</taxon>
        <taxon>Paraneoptera</taxon>
        <taxon>Psocodea</taxon>
        <taxon>Troctomorpha</taxon>
        <taxon>Phthiraptera</taxon>
        <taxon>Ischnocera</taxon>
        <taxon>Philopteridae</taxon>
        <taxon>Goniodes</taxon>
    </lineage>
</organism>
<gene>
    <name evidence="2" type="primary">ND6</name>
</gene>
<keyword evidence="1" id="KW-0812">Transmembrane</keyword>
<dbReference type="AlphaFoldDB" id="A0A9E9ETT1"/>
<evidence type="ECO:0000256" key="1">
    <source>
        <dbReference type="SAM" id="Phobius"/>
    </source>
</evidence>
<sequence length="153" mass="16606">MAFISMIPLLMFWVGKSKTSNLISLLLFLITSLSTEWITSSVSISSLPISLTILTVAGGMFILMSLVIASSVGETSKGVVFPFIIPAVIAVIIKLSSEFNLSEGSSWTISISDEMSVVWSKFIVIYGALLLILLLVLFPINKMLSPKMKSIVE</sequence>
<accession>A0A9E9ETT1</accession>
<keyword evidence="2" id="KW-0496">Mitochondrion</keyword>
<reference evidence="2" key="1">
    <citation type="submission" date="2022-05" db="EMBL/GenBank/DDBJ databases">
        <authorList>
            <person name="Nie Y."/>
        </authorList>
    </citation>
    <scope>NUCLEOTIDE SEQUENCE</scope>
</reference>
<proteinExistence type="predicted"/>
<feature type="transmembrane region" description="Helical" evidence="1">
    <location>
        <begin position="79"/>
        <end position="97"/>
    </location>
</feature>
<keyword evidence="1" id="KW-0472">Membrane</keyword>
<evidence type="ECO:0000313" key="2">
    <source>
        <dbReference type="EMBL" id="WAO28629.1"/>
    </source>
</evidence>
<protein>
    <submittedName>
        <fullName evidence="2">NADH dehydrogenase subunit 6</fullName>
    </submittedName>
</protein>